<feature type="transmembrane region" description="Helical" evidence="8">
    <location>
        <begin position="116"/>
        <end position="135"/>
    </location>
</feature>
<comment type="similarity">
    <text evidence="2">Belongs to the BCCT transporter (TC 2.A.15) family.</text>
</comment>
<name>A0AA41R647_9BACT</name>
<feature type="transmembrane region" description="Helical" evidence="8">
    <location>
        <begin position="416"/>
        <end position="434"/>
    </location>
</feature>
<dbReference type="GO" id="GO:0005886">
    <property type="term" value="C:plasma membrane"/>
    <property type="evidence" value="ECO:0007669"/>
    <property type="project" value="UniProtKB-SubCell"/>
</dbReference>
<dbReference type="EMBL" id="JALJRB010000018">
    <property type="protein sequence ID" value="MCJ8501830.1"/>
    <property type="molecule type" value="Genomic_DNA"/>
</dbReference>
<dbReference type="InterPro" id="IPR000060">
    <property type="entry name" value="BCCT_transptr"/>
</dbReference>
<feature type="transmembrane region" description="Helical" evidence="8">
    <location>
        <begin position="155"/>
        <end position="175"/>
    </location>
</feature>
<dbReference type="Pfam" id="PF02028">
    <property type="entry name" value="BCCT"/>
    <property type="match status" value="1"/>
</dbReference>
<feature type="transmembrane region" description="Helical" evidence="8">
    <location>
        <begin position="212"/>
        <end position="230"/>
    </location>
</feature>
<keyword evidence="3" id="KW-0813">Transport</keyword>
<feature type="transmembrane region" description="Helical" evidence="8">
    <location>
        <begin position="471"/>
        <end position="489"/>
    </location>
</feature>
<evidence type="ECO:0000256" key="5">
    <source>
        <dbReference type="ARBA" id="ARBA00022692"/>
    </source>
</evidence>
<feature type="transmembrane region" description="Helical" evidence="8">
    <location>
        <begin position="387"/>
        <end position="404"/>
    </location>
</feature>
<feature type="transmembrane region" description="Helical" evidence="8">
    <location>
        <begin position="515"/>
        <end position="535"/>
    </location>
</feature>
<organism evidence="9 10">
    <name type="scientific">Desulfatitalea alkaliphila</name>
    <dbReference type="NCBI Taxonomy" id="2929485"/>
    <lineage>
        <taxon>Bacteria</taxon>
        <taxon>Pseudomonadati</taxon>
        <taxon>Thermodesulfobacteriota</taxon>
        <taxon>Desulfobacteria</taxon>
        <taxon>Desulfobacterales</taxon>
        <taxon>Desulfosarcinaceae</taxon>
        <taxon>Desulfatitalea</taxon>
    </lineage>
</organism>
<dbReference type="PANTHER" id="PTHR30047">
    <property type="entry name" value="HIGH-AFFINITY CHOLINE TRANSPORT PROTEIN-RELATED"/>
    <property type="match status" value="1"/>
</dbReference>
<keyword evidence="6 8" id="KW-1133">Transmembrane helix</keyword>
<dbReference type="Proteomes" id="UP001165427">
    <property type="component" value="Unassembled WGS sequence"/>
</dbReference>
<dbReference type="NCBIfam" id="TIGR00842">
    <property type="entry name" value="bcct"/>
    <property type="match status" value="1"/>
</dbReference>
<feature type="transmembrane region" description="Helical" evidence="8">
    <location>
        <begin position="329"/>
        <end position="349"/>
    </location>
</feature>
<evidence type="ECO:0000256" key="2">
    <source>
        <dbReference type="ARBA" id="ARBA00005658"/>
    </source>
</evidence>
<comment type="subcellular location">
    <subcellularLocation>
        <location evidence="1">Cell membrane</location>
        <topology evidence="1">Multi-pass membrane protein</topology>
    </subcellularLocation>
</comment>
<keyword evidence="10" id="KW-1185">Reference proteome</keyword>
<keyword evidence="5 8" id="KW-0812">Transmembrane</keyword>
<sequence>MAKKQKKAKKRKELTYERKAIQMAREHYEKQKQKAIHERRTFRGLQIVPTASFYDESGGHKPGENNWTGYGFDLHPQVALVAGGLVLLFIVLTLVFREQSAAFFQGVVDGIGNSLGWLYILAANFFVIVMVLIAASSYGNIRIGGPDALPEFSTFSWYAMLMSAGMGIGLMFWSVGEPIFHFLTPSPMFDVPAQSAQAAQVALGLTYYHWGIHPWGIYALVGISLAFFAYNRGLPLTIRSIFYPLLGEKIYGFWGNLIDVLSVLATLFGLATSLGLGVKQVSSGLHYLFGFPATTTFAVVLIGVITLFAVLSIASGLDKGVKNLSLANMYTAGAFMVFLLLVGPTVYILKAFTQNLGFYIQNLPQLSFWVETFYGAEGSNWQNPWTIFYWGWWISWSPFVGMFIARISKGRTVREFILGVMVFPTLLSFLWMSSFGGSALWLQLTGAADIAAAVSADVSTALFVMLESFPFTKITSFIGIMLVTIFFITSSDSGSLVVDHLTSGGKLDSPVPQRIFWGVVEGLCAAVLLLGGGLVALQSAAIATGLPFTIVLLIMCYSLYRGLQEEHYHATIIGKMQPETHKIEIPIAKEEMAAAKTPAPPSA</sequence>
<keyword evidence="7 8" id="KW-0472">Membrane</keyword>
<reference evidence="9" key="1">
    <citation type="submission" date="2022-04" db="EMBL/GenBank/DDBJ databases">
        <title>Desulfatitalea alkaliphila sp. nov., a novel anaerobic sulfate-reducing bacterium isolated from terrestrial mud volcano, Taman Peninsula, Russia.</title>
        <authorList>
            <person name="Khomyakova M.A."/>
            <person name="Merkel A.Y."/>
            <person name="Slobodkin A.I."/>
        </authorList>
    </citation>
    <scope>NUCLEOTIDE SEQUENCE</scope>
    <source>
        <strain evidence="9">M08but</strain>
    </source>
</reference>
<comment type="caution">
    <text evidence="9">The sequence shown here is derived from an EMBL/GenBank/DDBJ whole genome shotgun (WGS) entry which is preliminary data.</text>
</comment>
<evidence type="ECO:0000256" key="1">
    <source>
        <dbReference type="ARBA" id="ARBA00004651"/>
    </source>
</evidence>
<feature type="transmembrane region" description="Helical" evidence="8">
    <location>
        <begin position="296"/>
        <end position="317"/>
    </location>
</feature>
<evidence type="ECO:0000313" key="10">
    <source>
        <dbReference type="Proteomes" id="UP001165427"/>
    </source>
</evidence>
<accession>A0AA41R647</accession>
<keyword evidence="4" id="KW-1003">Cell membrane</keyword>
<feature type="transmembrane region" description="Helical" evidence="8">
    <location>
        <begin position="251"/>
        <end position="276"/>
    </location>
</feature>
<gene>
    <name evidence="9" type="ORF">MRX98_14700</name>
</gene>
<dbReference type="AlphaFoldDB" id="A0AA41R647"/>
<feature type="transmembrane region" description="Helical" evidence="8">
    <location>
        <begin position="542"/>
        <end position="560"/>
    </location>
</feature>
<evidence type="ECO:0000256" key="6">
    <source>
        <dbReference type="ARBA" id="ARBA00022989"/>
    </source>
</evidence>
<protein>
    <submittedName>
        <fullName evidence="9">BCCT family transporter</fullName>
    </submittedName>
</protein>
<feature type="transmembrane region" description="Helical" evidence="8">
    <location>
        <begin position="78"/>
        <end position="96"/>
    </location>
</feature>
<evidence type="ECO:0000313" key="9">
    <source>
        <dbReference type="EMBL" id="MCJ8501830.1"/>
    </source>
</evidence>
<dbReference type="RefSeq" id="WP_246911116.1">
    <property type="nucleotide sequence ID" value="NZ_JALJRB010000018.1"/>
</dbReference>
<evidence type="ECO:0000256" key="3">
    <source>
        <dbReference type="ARBA" id="ARBA00022448"/>
    </source>
</evidence>
<evidence type="ECO:0000256" key="7">
    <source>
        <dbReference type="ARBA" id="ARBA00023136"/>
    </source>
</evidence>
<dbReference type="PANTHER" id="PTHR30047:SF7">
    <property type="entry name" value="HIGH-AFFINITY CHOLINE TRANSPORT PROTEIN"/>
    <property type="match status" value="1"/>
</dbReference>
<proteinExistence type="inferred from homology"/>
<evidence type="ECO:0000256" key="4">
    <source>
        <dbReference type="ARBA" id="ARBA00022475"/>
    </source>
</evidence>
<evidence type="ECO:0000256" key="8">
    <source>
        <dbReference type="SAM" id="Phobius"/>
    </source>
</evidence>
<dbReference type="GO" id="GO:0022857">
    <property type="term" value="F:transmembrane transporter activity"/>
    <property type="evidence" value="ECO:0007669"/>
    <property type="project" value="InterPro"/>
</dbReference>